<sequence length="185" mass="20679">MDDRQQQGITLVEVLLALGLLVLLITQAVPAFGQWLERQRLHSMARTLAAELQQARQEAIVQGDSRPVYLHFRPGPGWCYGISRRPDCDCRQRDAAHPEACLFTTRNVQRLTRRDAGPWPGITLIRAAFSQGASARFDPLRGLASAGRLELENRYGDQLQIRVSPLGRIRLCRPGARGAWGVEPC</sequence>
<dbReference type="GO" id="GO:0015628">
    <property type="term" value="P:protein secretion by the type II secretion system"/>
    <property type="evidence" value="ECO:0007669"/>
    <property type="project" value="InterPro"/>
</dbReference>
<comment type="similarity">
    <text evidence="9">Belongs to the GSP H family.</text>
</comment>
<comment type="caution">
    <text evidence="12">The sequence shown here is derived from an EMBL/GenBank/DDBJ whole genome shotgun (WGS) entry which is preliminary data.</text>
</comment>
<evidence type="ECO:0000256" key="4">
    <source>
        <dbReference type="ARBA" id="ARBA00022481"/>
    </source>
</evidence>
<dbReference type="EMBL" id="QZMU01000001">
    <property type="protein sequence ID" value="RRQ21317.1"/>
    <property type="molecule type" value="Genomic_DNA"/>
</dbReference>
<keyword evidence="7" id="KW-1133">Transmembrane helix</keyword>
<dbReference type="Proteomes" id="UP000287798">
    <property type="component" value="Unassembled WGS sequence"/>
</dbReference>
<evidence type="ECO:0000256" key="10">
    <source>
        <dbReference type="ARBA" id="ARBA00030775"/>
    </source>
</evidence>
<name>A0A426QHU1_9GAMM</name>
<proteinExistence type="inferred from homology"/>
<evidence type="ECO:0000256" key="1">
    <source>
        <dbReference type="ARBA" id="ARBA00004377"/>
    </source>
</evidence>
<dbReference type="InterPro" id="IPR045584">
    <property type="entry name" value="Pilin-like"/>
</dbReference>
<gene>
    <name evidence="12" type="ORF">D6C00_04735</name>
</gene>
<reference evidence="12 13" key="1">
    <citation type="journal article" date="2010" name="Int. J. Syst. Evol. Microbiol.">
        <title>Thiohalobacter thiocyanaticus gen. nov., sp. nov., a moderately halophilic, sulfur-oxidizing gammaproteobacterium from hypersaline lakes, that utilizes thiocyanate.</title>
        <authorList>
            <person name="Sorokin D.Y."/>
            <person name="Kovaleva O.L."/>
            <person name="Tourova T.P."/>
            <person name="Muyzer G."/>
        </authorList>
    </citation>
    <scope>NUCLEOTIDE SEQUENCE [LARGE SCALE GENOMIC DNA]</scope>
    <source>
        <strain evidence="12 13">Hrh1</strain>
    </source>
</reference>
<dbReference type="InterPro" id="IPR022346">
    <property type="entry name" value="T2SS_GspH"/>
</dbReference>
<evidence type="ECO:0000256" key="8">
    <source>
        <dbReference type="ARBA" id="ARBA00023136"/>
    </source>
</evidence>
<evidence type="ECO:0000256" key="6">
    <source>
        <dbReference type="ARBA" id="ARBA00022692"/>
    </source>
</evidence>
<evidence type="ECO:0000256" key="3">
    <source>
        <dbReference type="ARBA" id="ARBA00022475"/>
    </source>
</evidence>
<dbReference type="AlphaFoldDB" id="A0A426QHU1"/>
<dbReference type="RefSeq" id="WP_125180532.1">
    <property type="nucleotide sequence ID" value="NZ_QZMU01000001.1"/>
</dbReference>
<dbReference type="Pfam" id="PF12019">
    <property type="entry name" value="GspH"/>
    <property type="match status" value="1"/>
</dbReference>
<dbReference type="OrthoDB" id="5570404at2"/>
<keyword evidence="4" id="KW-0488">Methylation</keyword>
<evidence type="ECO:0000256" key="2">
    <source>
        <dbReference type="ARBA" id="ARBA00021549"/>
    </source>
</evidence>
<feature type="domain" description="General secretion pathway GspH" evidence="11">
    <location>
        <begin position="45"/>
        <end position="167"/>
    </location>
</feature>
<evidence type="ECO:0000313" key="12">
    <source>
        <dbReference type="EMBL" id="RRQ21317.1"/>
    </source>
</evidence>
<evidence type="ECO:0000256" key="9">
    <source>
        <dbReference type="ARBA" id="ARBA00025772"/>
    </source>
</evidence>
<keyword evidence="13" id="KW-1185">Reference proteome</keyword>
<organism evidence="12 13">
    <name type="scientific">Thiohalobacter thiocyanaticus</name>
    <dbReference type="NCBI Taxonomy" id="585455"/>
    <lineage>
        <taxon>Bacteria</taxon>
        <taxon>Pseudomonadati</taxon>
        <taxon>Pseudomonadota</taxon>
        <taxon>Gammaproteobacteria</taxon>
        <taxon>Thiohalobacterales</taxon>
        <taxon>Thiohalobacteraceae</taxon>
        <taxon>Thiohalobacter</taxon>
    </lineage>
</organism>
<keyword evidence="6" id="KW-0812">Transmembrane</keyword>
<keyword evidence="8" id="KW-0472">Membrane</keyword>
<evidence type="ECO:0000256" key="5">
    <source>
        <dbReference type="ARBA" id="ARBA00022519"/>
    </source>
</evidence>
<dbReference type="GO" id="GO:0005886">
    <property type="term" value="C:plasma membrane"/>
    <property type="evidence" value="ECO:0007669"/>
    <property type="project" value="UniProtKB-SubCell"/>
</dbReference>
<evidence type="ECO:0000256" key="7">
    <source>
        <dbReference type="ARBA" id="ARBA00022989"/>
    </source>
</evidence>
<accession>A0A426QHU1</accession>
<keyword evidence="5" id="KW-0997">Cell inner membrane</keyword>
<keyword evidence="3" id="KW-1003">Cell membrane</keyword>
<dbReference type="Gene3D" id="3.55.40.10">
    <property type="entry name" value="minor pseudopilin epsh domain"/>
    <property type="match status" value="1"/>
</dbReference>
<evidence type="ECO:0000313" key="13">
    <source>
        <dbReference type="Proteomes" id="UP000287798"/>
    </source>
</evidence>
<dbReference type="GO" id="GO:0015627">
    <property type="term" value="C:type II protein secretion system complex"/>
    <property type="evidence" value="ECO:0007669"/>
    <property type="project" value="InterPro"/>
</dbReference>
<dbReference type="SUPFAM" id="SSF54523">
    <property type="entry name" value="Pili subunits"/>
    <property type="match status" value="1"/>
</dbReference>
<protein>
    <recommendedName>
        <fullName evidence="2">Type II secretion system protein H</fullName>
    </recommendedName>
    <alternativeName>
        <fullName evidence="10">General secretion pathway protein H</fullName>
    </alternativeName>
</protein>
<comment type="subcellular location">
    <subcellularLocation>
        <location evidence="1">Cell inner membrane</location>
        <topology evidence="1">Single-pass membrane protein</topology>
    </subcellularLocation>
</comment>
<evidence type="ECO:0000259" key="11">
    <source>
        <dbReference type="Pfam" id="PF12019"/>
    </source>
</evidence>